<evidence type="ECO:0000313" key="8">
    <source>
        <dbReference type="EMBL" id="SEM49762.1"/>
    </source>
</evidence>
<comment type="caution">
    <text evidence="8">The sequence shown here is derived from an EMBL/GenBank/DDBJ whole genome shotgun (WGS) entry which is preliminary data.</text>
</comment>
<sequence>MLTERQLFILEAIIRSYTEDGQPIGSKRLEQQLPIHASSATIRNEMAYLEKQGLIAKEHSSSGRIPTERGYRYYVDHIMKPSKLDLTAVQNIRQSFNSEFQKVDEIVATSAQILSDLTQYTAISLKPEATDIRLEGFRMVPLGDQQIMVILVTSDGRVESQMYAIPSGIRGEELEAVTRVINDKVVGLSLNQVIAKLHESLPLILRYLHQADGFMDAFGQIVNKAVERQVYVSGKTNLLSFTPWASPEQIKALYTLIDQSNNLNSLLDAGSKGISIKMGSELPDRLLSHYSLVSAAYDDGNNGQGIIAILGPNNMPYSKMIGLIDVFRDEMTKRIFDYYRHLH</sequence>
<evidence type="ECO:0000256" key="5">
    <source>
        <dbReference type="HAMAP-Rule" id="MF_00081"/>
    </source>
</evidence>
<evidence type="ECO:0000259" key="6">
    <source>
        <dbReference type="Pfam" id="PF01628"/>
    </source>
</evidence>
<proteinExistence type="inferred from homology"/>
<evidence type="ECO:0000313" key="9">
    <source>
        <dbReference type="Proteomes" id="UP000182089"/>
    </source>
</evidence>
<reference evidence="8 9" key="1">
    <citation type="submission" date="2016-10" db="EMBL/GenBank/DDBJ databases">
        <authorList>
            <person name="Varghese N."/>
            <person name="Submissions S."/>
        </authorList>
    </citation>
    <scope>NUCLEOTIDE SEQUENCE [LARGE SCALE GENOMIC DNA]</scope>
    <source>
        <strain evidence="8 9">WC1T17</strain>
    </source>
</reference>
<dbReference type="SUPFAM" id="SSF55781">
    <property type="entry name" value="GAF domain-like"/>
    <property type="match status" value="1"/>
</dbReference>
<dbReference type="NCBIfam" id="TIGR00331">
    <property type="entry name" value="hrcA"/>
    <property type="match status" value="1"/>
</dbReference>
<dbReference type="PIRSF" id="PIRSF005485">
    <property type="entry name" value="HrcA"/>
    <property type="match status" value="1"/>
</dbReference>
<feature type="domain" description="Heat-inducible transcription repressor HrcA C-terminal" evidence="6">
    <location>
        <begin position="104"/>
        <end position="321"/>
    </location>
</feature>
<dbReference type="InterPro" id="IPR036390">
    <property type="entry name" value="WH_DNA-bd_sf"/>
</dbReference>
<dbReference type="Gene3D" id="3.30.390.60">
    <property type="entry name" value="Heat-inducible transcription repressor hrca homolog, domain 3"/>
    <property type="match status" value="1"/>
</dbReference>
<evidence type="ECO:0000256" key="3">
    <source>
        <dbReference type="ARBA" id="ARBA00023016"/>
    </source>
</evidence>
<keyword evidence="4 5" id="KW-0804">Transcription</keyword>
<dbReference type="HAMAP" id="MF_00081">
    <property type="entry name" value="HrcA"/>
    <property type="match status" value="1"/>
</dbReference>
<gene>
    <name evidence="5" type="primary">hrcA</name>
    <name evidence="8" type="ORF">SAMN05216431_103138</name>
</gene>
<dbReference type="InterPro" id="IPR005104">
    <property type="entry name" value="WHTH_HrcA_DNA-bd"/>
</dbReference>
<dbReference type="InterPro" id="IPR029016">
    <property type="entry name" value="GAF-like_dom_sf"/>
</dbReference>
<protein>
    <recommendedName>
        <fullName evidence="5">Heat-inducible transcription repressor HrcA</fullName>
    </recommendedName>
</protein>
<organism evidence="8 9">
    <name type="scientific">Ligilactobacillus ruminis</name>
    <dbReference type="NCBI Taxonomy" id="1623"/>
    <lineage>
        <taxon>Bacteria</taxon>
        <taxon>Bacillati</taxon>
        <taxon>Bacillota</taxon>
        <taxon>Bacilli</taxon>
        <taxon>Lactobacillales</taxon>
        <taxon>Lactobacillaceae</taxon>
        <taxon>Ligilactobacillus</taxon>
    </lineage>
</organism>
<comment type="similarity">
    <text evidence="5">Belongs to the HrcA family.</text>
</comment>
<dbReference type="Proteomes" id="UP000182089">
    <property type="component" value="Unassembled WGS sequence"/>
</dbReference>
<name>A0ABY1AAD1_9LACO</name>
<dbReference type="Gene3D" id="1.10.10.10">
    <property type="entry name" value="Winged helix-like DNA-binding domain superfamily/Winged helix DNA-binding domain"/>
    <property type="match status" value="1"/>
</dbReference>
<accession>A0ABY1AAD1</accession>
<comment type="function">
    <text evidence="5">Negative regulator of class I heat shock genes (grpE-dnaK-dnaJ and groELS operons). Prevents heat-shock induction of these operons.</text>
</comment>
<dbReference type="InterPro" id="IPR021153">
    <property type="entry name" value="HrcA_C"/>
</dbReference>
<dbReference type="Pfam" id="PF01628">
    <property type="entry name" value="HrcA"/>
    <property type="match status" value="1"/>
</dbReference>
<dbReference type="EMBL" id="FOCC01000003">
    <property type="protein sequence ID" value="SEM49762.1"/>
    <property type="molecule type" value="Genomic_DNA"/>
</dbReference>
<dbReference type="Pfam" id="PF03444">
    <property type="entry name" value="WHD_HrcA"/>
    <property type="match status" value="1"/>
</dbReference>
<dbReference type="Gene3D" id="3.30.450.40">
    <property type="match status" value="1"/>
</dbReference>
<keyword evidence="3 5" id="KW-0346">Stress response</keyword>
<dbReference type="SUPFAM" id="SSF46785">
    <property type="entry name" value="Winged helix' DNA-binding domain"/>
    <property type="match status" value="1"/>
</dbReference>
<dbReference type="InterPro" id="IPR002571">
    <property type="entry name" value="HrcA"/>
</dbReference>
<dbReference type="PANTHER" id="PTHR34824:SF1">
    <property type="entry name" value="HEAT-INDUCIBLE TRANSCRIPTION REPRESSOR HRCA"/>
    <property type="match status" value="1"/>
</dbReference>
<evidence type="ECO:0000259" key="7">
    <source>
        <dbReference type="Pfam" id="PF03444"/>
    </source>
</evidence>
<keyword evidence="2 5" id="KW-0805">Transcription regulation</keyword>
<dbReference type="InterPro" id="IPR023120">
    <property type="entry name" value="WHTH_transcript_rep_HrcA_IDD"/>
</dbReference>
<feature type="domain" description="Winged helix-turn-helix transcription repressor HrcA DNA-binding" evidence="7">
    <location>
        <begin position="1"/>
        <end position="72"/>
    </location>
</feature>
<evidence type="ECO:0000256" key="4">
    <source>
        <dbReference type="ARBA" id="ARBA00023163"/>
    </source>
</evidence>
<keyword evidence="1 5" id="KW-0678">Repressor</keyword>
<dbReference type="PANTHER" id="PTHR34824">
    <property type="entry name" value="HEAT-INDUCIBLE TRANSCRIPTION REPRESSOR HRCA"/>
    <property type="match status" value="1"/>
</dbReference>
<evidence type="ECO:0000256" key="2">
    <source>
        <dbReference type="ARBA" id="ARBA00023015"/>
    </source>
</evidence>
<dbReference type="InterPro" id="IPR036388">
    <property type="entry name" value="WH-like_DNA-bd_sf"/>
</dbReference>
<evidence type="ECO:0000256" key="1">
    <source>
        <dbReference type="ARBA" id="ARBA00022491"/>
    </source>
</evidence>